<dbReference type="EMBL" id="CVMT01000001">
    <property type="protein sequence ID" value="CRG83755.1"/>
    <property type="molecule type" value="Genomic_DNA"/>
</dbReference>
<dbReference type="PROSITE" id="PS50048">
    <property type="entry name" value="ZN2_CY6_FUNGAL_2"/>
    <property type="match status" value="1"/>
</dbReference>
<dbReference type="GO" id="GO:0003677">
    <property type="term" value="F:DNA binding"/>
    <property type="evidence" value="ECO:0007669"/>
    <property type="project" value="UniProtKB-KW"/>
</dbReference>
<evidence type="ECO:0000256" key="4">
    <source>
        <dbReference type="ARBA" id="ARBA00023163"/>
    </source>
</evidence>
<dbReference type="GO" id="GO:0000981">
    <property type="term" value="F:DNA-binding transcription factor activity, RNA polymerase II-specific"/>
    <property type="evidence" value="ECO:0007669"/>
    <property type="project" value="InterPro"/>
</dbReference>
<evidence type="ECO:0000256" key="6">
    <source>
        <dbReference type="SAM" id="MobiDB-lite"/>
    </source>
</evidence>
<protein>
    <submittedName>
        <fullName evidence="8">Pc21g02230</fullName>
    </submittedName>
</protein>
<dbReference type="CDD" id="cd00067">
    <property type="entry name" value="GAL4"/>
    <property type="match status" value="1"/>
</dbReference>
<evidence type="ECO:0000313" key="8">
    <source>
        <dbReference type="EMBL" id="CRG83755.1"/>
    </source>
</evidence>
<keyword evidence="4" id="KW-0804">Transcription</keyword>
<feature type="region of interest" description="Disordered" evidence="6">
    <location>
        <begin position="287"/>
        <end position="317"/>
    </location>
</feature>
<keyword evidence="5" id="KW-0539">Nucleus</keyword>
<dbReference type="Proteomes" id="UP000054383">
    <property type="component" value="Unassembled WGS sequence"/>
</dbReference>
<evidence type="ECO:0000259" key="7">
    <source>
        <dbReference type="PROSITE" id="PS50048"/>
    </source>
</evidence>
<name>A0A0U1LLC9_TALIS</name>
<dbReference type="InterPro" id="IPR001138">
    <property type="entry name" value="Zn2Cys6_DnaBD"/>
</dbReference>
<dbReference type="InterPro" id="IPR050613">
    <property type="entry name" value="Sec_Metabolite_Reg"/>
</dbReference>
<proteinExistence type="predicted"/>
<evidence type="ECO:0000256" key="3">
    <source>
        <dbReference type="ARBA" id="ARBA00023125"/>
    </source>
</evidence>
<sequence>MDPPAADAESVKTKNRPQQSCIKCRERKVKCDRAKPCRACIARGWQDECEYVRTNEDREQISQAEEISSLRKELNKLKRRWGDIQQTTPSSSTSASMSTTRTAGSVHAQADESAWPRKAQKRPADDAVFFGPQQAGFLAGAGTYQDAGLQQPVAFGYVQPVSNTGSMLQYPPSTELDSGGESFPSLGTAPGFFGPTYSLGFNGVPGNAPVLHSQHDYNRSPPSAQTSTAFAEAALNQLQQHPRTNFWRGKGVLMQNIYKIIRDCEEIWVPPIVDIVRGSQSPEEAIRSIHRLMSSSRSPTGSSASASALSNQSSPEG</sequence>
<reference evidence="8 9" key="1">
    <citation type="submission" date="2015-04" db="EMBL/GenBank/DDBJ databases">
        <authorList>
            <person name="Syromyatnikov M.Y."/>
            <person name="Popov V.N."/>
        </authorList>
    </citation>
    <scope>NUCLEOTIDE SEQUENCE [LARGE SCALE GENOMIC DNA]</scope>
    <source>
        <strain evidence="8">WF-38-12</strain>
    </source>
</reference>
<gene>
    <name evidence="8" type="ORF">PISL3812_01111</name>
</gene>
<dbReference type="GO" id="GO:0005634">
    <property type="term" value="C:nucleus"/>
    <property type="evidence" value="ECO:0007669"/>
    <property type="project" value="UniProtKB-SubCell"/>
</dbReference>
<evidence type="ECO:0000313" key="9">
    <source>
        <dbReference type="Proteomes" id="UP000054383"/>
    </source>
</evidence>
<feature type="compositionally biased region" description="Low complexity" evidence="6">
    <location>
        <begin position="87"/>
        <end position="102"/>
    </location>
</feature>
<accession>A0A0U1LLC9</accession>
<dbReference type="OrthoDB" id="4159781at2759"/>
<dbReference type="Pfam" id="PF00172">
    <property type="entry name" value="Zn_clus"/>
    <property type="match status" value="1"/>
</dbReference>
<keyword evidence="9" id="KW-1185">Reference proteome</keyword>
<evidence type="ECO:0000256" key="5">
    <source>
        <dbReference type="ARBA" id="ARBA00023242"/>
    </source>
</evidence>
<keyword evidence="2" id="KW-0805">Transcription regulation</keyword>
<comment type="subcellular location">
    <subcellularLocation>
        <location evidence="1">Nucleus</location>
    </subcellularLocation>
</comment>
<dbReference type="PROSITE" id="PS00463">
    <property type="entry name" value="ZN2_CY6_FUNGAL_1"/>
    <property type="match status" value="1"/>
</dbReference>
<keyword evidence="3" id="KW-0238">DNA-binding</keyword>
<evidence type="ECO:0000256" key="2">
    <source>
        <dbReference type="ARBA" id="ARBA00023015"/>
    </source>
</evidence>
<dbReference type="AlphaFoldDB" id="A0A0U1LLC9"/>
<dbReference type="OMA" id="CEYARTD"/>
<organism evidence="8 9">
    <name type="scientific">Talaromyces islandicus</name>
    <name type="common">Penicillium islandicum</name>
    <dbReference type="NCBI Taxonomy" id="28573"/>
    <lineage>
        <taxon>Eukaryota</taxon>
        <taxon>Fungi</taxon>
        <taxon>Dikarya</taxon>
        <taxon>Ascomycota</taxon>
        <taxon>Pezizomycotina</taxon>
        <taxon>Eurotiomycetes</taxon>
        <taxon>Eurotiomycetidae</taxon>
        <taxon>Eurotiales</taxon>
        <taxon>Trichocomaceae</taxon>
        <taxon>Talaromyces</taxon>
        <taxon>Talaromyces sect. Islandici</taxon>
    </lineage>
</organism>
<feature type="compositionally biased region" description="Low complexity" evidence="6">
    <location>
        <begin position="294"/>
        <end position="317"/>
    </location>
</feature>
<dbReference type="PANTHER" id="PTHR31001">
    <property type="entry name" value="UNCHARACTERIZED TRANSCRIPTIONAL REGULATORY PROTEIN"/>
    <property type="match status" value="1"/>
</dbReference>
<dbReference type="SMART" id="SM00066">
    <property type="entry name" value="GAL4"/>
    <property type="match status" value="1"/>
</dbReference>
<dbReference type="STRING" id="28573.A0A0U1LLC9"/>
<dbReference type="GO" id="GO:0008270">
    <property type="term" value="F:zinc ion binding"/>
    <property type="evidence" value="ECO:0007669"/>
    <property type="project" value="InterPro"/>
</dbReference>
<feature type="domain" description="Zn(2)-C6 fungal-type" evidence="7">
    <location>
        <begin position="20"/>
        <end position="51"/>
    </location>
</feature>
<feature type="region of interest" description="Disordered" evidence="6">
    <location>
        <begin position="82"/>
        <end position="118"/>
    </location>
</feature>
<dbReference type="SUPFAM" id="SSF57701">
    <property type="entry name" value="Zn2/Cys6 DNA-binding domain"/>
    <property type="match status" value="1"/>
</dbReference>
<dbReference type="Gene3D" id="4.10.240.10">
    <property type="entry name" value="Zn(2)-C6 fungal-type DNA-binding domain"/>
    <property type="match status" value="1"/>
</dbReference>
<evidence type="ECO:0000256" key="1">
    <source>
        <dbReference type="ARBA" id="ARBA00004123"/>
    </source>
</evidence>
<dbReference type="PANTHER" id="PTHR31001:SF89">
    <property type="entry name" value="ZN(2)-C6 FUNGAL-TYPE DOMAIN-CONTAINING PROTEIN"/>
    <property type="match status" value="1"/>
</dbReference>
<dbReference type="InterPro" id="IPR036864">
    <property type="entry name" value="Zn2-C6_fun-type_DNA-bd_sf"/>
</dbReference>